<keyword evidence="2" id="KW-1133">Transmembrane helix</keyword>
<dbReference type="Proteomes" id="UP000231279">
    <property type="component" value="Unassembled WGS sequence"/>
</dbReference>
<dbReference type="PANTHER" id="PTHR34194">
    <property type="entry name" value="F14J8.16 PROTEIN"/>
    <property type="match status" value="1"/>
</dbReference>
<protein>
    <submittedName>
        <fullName evidence="3">Uncharacterized protein</fullName>
    </submittedName>
</protein>
<proteinExistence type="predicted"/>
<evidence type="ECO:0000313" key="4">
    <source>
        <dbReference type="Proteomes" id="UP000231279"/>
    </source>
</evidence>
<sequence length="269" mass="31836">MVLALQYNDLSQNANLDDDYYGCWHKDKEFVTEPRRGANVARKQKVEPSNQMPDVKKKRKHDHLSSSLKKTKCRTKKKVAFAVDKVCNDEDRLDLVENNMEDYSPIDLESYPEYVDLEDDQGCYMDKGKTMANDEKKKEHEDDTDSDVEILDSEAITEKAILGSFVPSKRFHYSMQEDLSRSSRGGEFRKQVLDVLRKPFDKEEYTRHQEAAKSYLGHHPDFHRKLKKYRYNQQKRLIIYRGFFFWLQVSVYMSFVCFRFPFNSLLSFA</sequence>
<keyword evidence="4" id="KW-1185">Reference proteome</keyword>
<dbReference type="PANTHER" id="PTHR34194:SF2">
    <property type="entry name" value="F14J8.16 PROTEIN"/>
    <property type="match status" value="1"/>
</dbReference>
<accession>A0A2G9GR29</accession>
<dbReference type="EMBL" id="NKXS01003998">
    <property type="protein sequence ID" value="PIN07743.1"/>
    <property type="molecule type" value="Genomic_DNA"/>
</dbReference>
<dbReference type="OrthoDB" id="914237at2759"/>
<keyword evidence="2" id="KW-0472">Membrane</keyword>
<name>A0A2G9GR29_9LAMI</name>
<gene>
    <name evidence="3" type="ORF">CDL12_19686</name>
</gene>
<reference evidence="4" key="1">
    <citation type="journal article" date="2018" name="Gigascience">
        <title>Genome assembly of the Pink Ipe (Handroanthus impetiginosus, Bignoniaceae), a highly valued, ecologically keystone Neotropical timber forest tree.</title>
        <authorList>
            <person name="Silva-Junior O.B."/>
            <person name="Grattapaglia D."/>
            <person name="Novaes E."/>
            <person name="Collevatti R.G."/>
        </authorList>
    </citation>
    <scope>NUCLEOTIDE SEQUENCE [LARGE SCALE GENOMIC DNA]</scope>
    <source>
        <strain evidence="4">cv. UFG-1</strain>
    </source>
</reference>
<evidence type="ECO:0000256" key="2">
    <source>
        <dbReference type="SAM" id="Phobius"/>
    </source>
</evidence>
<evidence type="ECO:0000256" key="1">
    <source>
        <dbReference type="SAM" id="MobiDB-lite"/>
    </source>
</evidence>
<organism evidence="3 4">
    <name type="scientific">Handroanthus impetiginosus</name>
    <dbReference type="NCBI Taxonomy" id="429701"/>
    <lineage>
        <taxon>Eukaryota</taxon>
        <taxon>Viridiplantae</taxon>
        <taxon>Streptophyta</taxon>
        <taxon>Embryophyta</taxon>
        <taxon>Tracheophyta</taxon>
        <taxon>Spermatophyta</taxon>
        <taxon>Magnoliopsida</taxon>
        <taxon>eudicotyledons</taxon>
        <taxon>Gunneridae</taxon>
        <taxon>Pentapetalae</taxon>
        <taxon>asterids</taxon>
        <taxon>lamiids</taxon>
        <taxon>Lamiales</taxon>
        <taxon>Bignoniaceae</taxon>
        <taxon>Crescentiina</taxon>
        <taxon>Tabebuia alliance</taxon>
        <taxon>Handroanthus</taxon>
    </lineage>
</organism>
<dbReference type="AlphaFoldDB" id="A0A2G9GR29"/>
<keyword evidence="2" id="KW-0812">Transmembrane</keyword>
<evidence type="ECO:0000313" key="3">
    <source>
        <dbReference type="EMBL" id="PIN07743.1"/>
    </source>
</evidence>
<comment type="caution">
    <text evidence="3">The sequence shown here is derived from an EMBL/GenBank/DDBJ whole genome shotgun (WGS) entry which is preliminary data.</text>
</comment>
<feature type="transmembrane region" description="Helical" evidence="2">
    <location>
        <begin position="238"/>
        <end position="262"/>
    </location>
</feature>
<feature type="region of interest" description="Disordered" evidence="1">
    <location>
        <begin position="36"/>
        <end position="69"/>
    </location>
</feature>